<sequence>MESSPRQNADVKATFRKLSNDAANRNYRRHSPTNGSSSSDEDLEHRHSSSPKYTRGDPVKGCDYGERKKADEKDTQRHSSRGHHGKSGDSYGYTERQSSRSTYNYSRRGSDLSRSRDYLRDRDKYSRDKYKSDIPSSKYLEDEKLSLERKKYRDKEIHTSDSGRRKSYFQEPERDRNDRDRDSRDKREYRRGSGGYQSGWDKDDSKGHFSESTISREQDGQKLLKERKFDDSVSIKGVDQFEKGSRNPADDKSIIEGAQNSPAKKPRLFSLDGGPDSGKQVDDGGHQSKEVYKANSVQNNANASEVANDLNAAKFAAMRAAELVNRNLAGGTGFLSTEQKKKLLWGNKKNATPEESCSQWNVSLISDPERQEKFSKLMGAKGDVKPQEQKPRNIDGSGLVRAEKQEELQVNLEKQYIAGLRRRDGRTVGLGL</sequence>
<dbReference type="PANTHER" id="PTHR22426:SF2">
    <property type="entry name" value="ARGININE_SERINE-RICH COILED-COIL PROTEIN 2"/>
    <property type="match status" value="1"/>
</dbReference>
<gene>
    <name evidence="3" type="ORF">SAY87_017682</name>
</gene>
<dbReference type="InterPro" id="IPR028124">
    <property type="entry name" value="SMAP_dom"/>
</dbReference>
<feature type="compositionally biased region" description="Basic and acidic residues" evidence="1">
    <location>
        <begin position="200"/>
        <end position="254"/>
    </location>
</feature>
<feature type="compositionally biased region" description="Basic and acidic residues" evidence="1">
    <location>
        <begin position="171"/>
        <end position="191"/>
    </location>
</feature>
<feature type="domain" description="Small acidic protein-like" evidence="2">
    <location>
        <begin position="360"/>
        <end position="431"/>
    </location>
</feature>
<evidence type="ECO:0000256" key="1">
    <source>
        <dbReference type="SAM" id="MobiDB-lite"/>
    </source>
</evidence>
<feature type="compositionally biased region" description="Basic and acidic residues" evidence="1">
    <location>
        <begin position="279"/>
        <end position="292"/>
    </location>
</feature>
<feature type="compositionally biased region" description="Basic and acidic residues" evidence="1">
    <location>
        <begin position="108"/>
        <end position="132"/>
    </location>
</feature>
<reference evidence="3 4" key="1">
    <citation type="journal article" date="2023" name="Hortic Res">
        <title>Pangenome of water caltrop reveals structural variations and asymmetric subgenome divergence after allopolyploidization.</title>
        <authorList>
            <person name="Zhang X."/>
            <person name="Chen Y."/>
            <person name="Wang L."/>
            <person name="Yuan Y."/>
            <person name="Fang M."/>
            <person name="Shi L."/>
            <person name="Lu R."/>
            <person name="Comes H.P."/>
            <person name="Ma Y."/>
            <person name="Chen Y."/>
            <person name="Huang G."/>
            <person name="Zhou Y."/>
            <person name="Zheng Z."/>
            <person name="Qiu Y."/>
        </authorList>
    </citation>
    <scope>NUCLEOTIDE SEQUENCE [LARGE SCALE GENOMIC DNA]</scope>
    <source>
        <tissue evidence="3">Roots</tissue>
    </source>
</reference>
<accession>A0AAN7L2T9</accession>
<keyword evidence="4" id="KW-1185">Reference proteome</keyword>
<comment type="caution">
    <text evidence="3">The sequence shown here is derived from an EMBL/GenBank/DDBJ whole genome shotgun (WGS) entry which is preliminary data.</text>
</comment>
<organism evidence="3 4">
    <name type="scientific">Trapa incisa</name>
    <dbReference type="NCBI Taxonomy" id="236973"/>
    <lineage>
        <taxon>Eukaryota</taxon>
        <taxon>Viridiplantae</taxon>
        <taxon>Streptophyta</taxon>
        <taxon>Embryophyta</taxon>
        <taxon>Tracheophyta</taxon>
        <taxon>Spermatophyta</taxon>
        <taxon>Magnoliopsida</taxon>
        <taxon>eudicotyledons</taxon>
        <taxon>Gunneridae</taxon>
        <taxon>Pentapetalae</taxon>
        <taxon>rosids</taxon>
        <taxon>malvids</taxon>
        <taxon>Myrtales</taxon>
        <taxon>Lythraceae</taxon>
        <taxon>Trapa</taxon>
    </lineage>
</organism>
<dbReference type="PANTHER" id="PTHR22426">
    <property type="entry name" value="ARGININE_SERINE-RICH COILED-COIL PROTEIN 2"/>
    <property type="match status" value="1"/>
</dbReference>
<protein>
    <recommendedName>
        <fullName evidence="2">Small acidic protein-like domain-containing protein</fullName>
    </recommendedName>
</protein>
<dbReference type="AlphaFoldDB" id="A0AAN7L2T9"/>
<feature type="compositionally biased region" description="Polar residues" evidence="1">
    <location>
        <begin position="95"/>
        <end position="104"/>
    </location>
</feature>
<evidence type="ECO:0000259" key="2">
    <source>
        <dbReference type="Pfam" id="PF15477"/>
    </source>
</evidence>
<evidence type="ECO:0000313" key="3">
    <source>
        <dbReference type="EMBL" id="KAK4777495.1"/>
    </source>
</evidence>
<evidence type="ECO:0000313" key="4">
    <source>
        <dbReference type="Proteomes" id="UP001345219"/>
    </source>
</evidence>
<dbReference type="Pfam" id="PF15477">
    <property type="entry name" value="SMAP"/>
    <property type="match status" value="1"/>
</dbReference>
<feature type="compositionally biased region" description="Basic and acidic residues" evidence="1">
    <location>
        <begin position="139"/>
        <end position="164"/>
    </location>
</feature>
<feature type="compositionally biased region" description="Basic and acidic residues" evidence="1">
    <location>
        <begin position="54"/>
        <end position="77"/>
    </location>
</feature>
<feature type="region of interest" description="Disordered" evidence="1">
    <location>
        <begin position="1"/>
        <end position="301"/>
    </location>
</feature>
<dbReference type="Proteomes" id="UP001345219">
    <property type="component" value="Chromosome 14"/>
</dbReference>
<name>A0AAN7L2T9_9MYRT</name>
<dbReference type="EMBL" id="JAXIOK010000002">
    <property type="protein sequence ID" value="KAK4777495.1"/>
    <property type="molecule type" value="Genomic_DNA"/>
</dbReference>
<proteinExistence type="predicted"/>